<dbReference type="NCBIfam" id="NF033766">
    <property type="entry name" value="choice_anch_G"/>
    <property type="match status" value="1"/>
</dbReference>
<gene>
    <name evidence="2" type="ORF">EPD65_04070</name>
</gene>
<evidence type="ECO:0000313" key="2">
    <source>
        <dbReference type="EMBL" id="TCJ30386.1"/>
    </source>
</evidence>
<dbReference type="RefSeq" id="WP_131581886.1">
    <property type="nucleotide sequence ID" value="NZ_SJZJ01000004.1"/>
</dbReference>
<dbReference type="EMBL" id="SJZJ01000004">
    <property type="protein sequence ID" value="TCJ30386.1"/>
    <property type="molecule type" value="Genomic_DNA"/>
</dbReference>
<dbReference type="InterPro" id="IPR047900">
    <property type="entry name" value="Choice_anch_G"/>
</dbReference>
<evidence type="ECO:0000313" key="3">
    <source>
        <dbReference type="Proteomes" id="UP000295453"/>
    </source>
</evidence>
<name>A0A4R1CJM8_9ACTN</name>
<feature type="signal peptide" evidence="1">
    <location>
        <begin position="1"/>
        <end position="39"/>
    </location>
</feature>
<reference evidence="2 3" key="1">
    <citation type="submission" date="2019-03" db="EMBL/GenBank/DDBJ databases">
        <authorList>
            <person name="Kim M.K.M."/>
        </authorList>
    </citation>
    <scope>NUCLEOTIDE SEQUENCE [LARGE SCALE GENOMIC DNA]</scope>
    <source>
        <strain evidence="2 3">18JY15-6</strain>
    </source>
</reference>
<feature type="chain" id="PRO_5020416706" evidence="1">
    <location>
        <begin position="40"/>
        <end position="524"/>
    </location>
</feature>
<dbReference type="Proteomes" id="UP000295453">
    <property type="component" value="Unassembled WGS sequence"/>
</dbReference>
<dbReference type="AlphaFoldDB" id="A0A4R1CJM8"/>
<keyword evidence="3" id="KW-1185">Reference proteome</keyword>
<evidence type="ECO:0000256" key="1">
    <source>
        <dbReference type="SAM" id="SignalP"/>
    </source>
</evidence>
<accession>A0A4R1CJM8</accession>
<protein>
    <submittedName>
        <fullName evidence="2">Choice-of-anchor G family protein</fullName>
    </submittedName>
</protein>
<keyword evidence="1" id="KW-0732">Signal</keyword>
<sequence length="524" mass="53677">MFRRAEWGSSQGSNLARRALAVCAVTGLTLVAQSIPAGADTVVVGSTAQASASFLAGGGQSVAGSSATWSTDPGPNQSGQFTAFPYAGLVRGDVDLLASRSTTTSALDASAISGVLGSTGAITFTSPDGGVQPITIDLLGAMRQSGADLTGALVDQAELRLGVGGSEITARGGRMLDPDGVGGPGRYKVGQADLDLHSPAIDDAAAQLYDAVGTFDTLTESTINKALSLTSLTSKLPAGATLTARVHSRMQDTIFKRLLAKPITTKNHVLTIDFSKGKATLHLDQAMHGQQVVDGPLLPGETVRPGDPNGLNNQNPNTEIIDDEIYPMIAETIHDLINEVVTIAVGEVQAALSSVTVDFITQLKSPLGTATSAWNVNLGGTTARPATCLPTGTAGPALCKTLNGLVNTVLVPLANKAVYPLRDLLIGDAGANLYGLAISDLKTGALTIPLRKALDPFLAAVTKYVSIQVNSQRTTTCVSRTGVRRVSGIDLSAFNVAVNRAAGGPSIGLGNSAVSTKCVGTIVR</sequence>
<proteinExistence type="predicted"/>
<dbReference type="OrthoDB" id="5035198at2"/>
<organism evidence="2 3">
    <name type="scientific">Nocardioides jejuensis</name>
    <dbReference type="NCBI Taxonomy" id="2502782"/>
    <lineage>
        <taxon>Bacteria</taxon>
        <taxon>Bacillati</taxon>
        <taxon>Actinomycetota</taxon>
        <taxon>Actinomycetes</taxon>
        <taxon>Propionibacteriales</taxon>
        <taxon>Nocardioidaceae</taxon>
        <taxon>Nocardioides</taxon>
    </lineage>
</organism>
<comment type="caution">
    <text evidence="2">The sequence shown here is derived from an EMBL/GenBank/DDBJ whole genome shotgun (WGS) entry which is preliminary data.</text>
</comment>